<dbReference type="OrthoDB" id="2138703at2"/>
<keyword evidence="2" id="KW-1185">Reference proteome</keyword>
<evidence type="ECO:0000313" key="2">
    <source>
        <dbReference type="Proteomes" id="UP000180254"/>
    </source>
</evidence>
<dbReference type="Proteomes" id="UP000180254">
    <property type="component" value="Unassembled WGS sequence"/>
</dbReference>
<proteinExistence type="predicted"/>
<name>A0A1S1VAL3_9FIRM</name>
<dbReference type="STRING" id="39480.EUAN_01010"/>
<dbReference type="RefSeq" id="WP_071060581.1">
    <property type="nucleotide sequence ID" value="NZ_MKIE01000001.1"/>
</dbReference>
<reference evidence="1 2" key="1">
    <citation type="submission" date="2016-09" db="EMBL/GenBank/DDBJ databases">
        <title>Genome sequence of Eubacterium angustum.</title>
        <authorList>
            <person name="Poehlein A."/>
            <person name="Daniel R."/>
        </authorList>
    </citation>
    <scope>NUCLEOTIDE SEQUENCE [LARGE SCALE GENOMIC DNA]</scope>
    <source>
        <strain evidence="1 2">DSM 1989</strain>
    </source>
</reference>
<dbReference type="EMBL" id="MKIE01000001">
    <property type="protein sequence ID" value="OHW63237.1"/>
    <property type="molecule type" value="Genomic_DNA"/>
</dbReference>
<sequence>MDKMLQRLVDQGVMPESFGEYIENALENKDSFIISGHKGWGILPLMAGVSAAAKSKFSIKQVKKEEDLSDSADYYIIGDLKIDDFEKLVVDSISKPETATITIKDPEHAYSIMKVLKAFYKATDDSSKTFQVLECAKINDEKKLVKITTMTFDESGKLSKKDLNA</sequence>
<comment type="caution">
    <text evidence="1">The sequence shown here is derived from an EMBL/GenBank/DDBJ whole genome shotgun (WGS) entry which is preliminary data.</text>
</comment>
<protein>
    <submittedName>
        <fullName evidence="1">Uncharacterized protein</fullName>
    </submittedName>
</protein>
<accession>A0A1S1VAL3</accession>
<evidence type="ECO:0000313" key="1">
    <source>
        <dbReference type="EMBL" id="OHW63237.1"/>
    </source>
</evidence>
<organism evidence="1 2">
    <name type="scientific">Andreesenia angusta</name>
    <dbReference type="NCBI Taxonomy" id="39480"/>
    <lineage>
        <taxon>Bacteria</taxon>
        <taxon>Bacillati</taxon>
        <taxon>Bacillota</taxon>
        <taxon>Tissierellia</taxon>
        <taxon>Tissierellales</taxon>
        <taxon>Gottschalkiaceae</taxon>
        <taxon>Andreesenia</taxon>
    </lineage>
</organism>
<gene>
    <name evidence="1" type="ORF">EUAN_01010</name>
</gene>
<dbReference type="AlphaFoldDB" id="A0A1S1VAL3"/>